<dbReference type="GeneID" id="36319185"/>
<accession>A0A0F9WDL9</accession>
<dbReference type="VEuPathDB" id="MicrosporidiaDB:G9O61_00g015700"/>
<evidence type="ECO:0000256" key="1">
    <source>
        <dbReference type="ARBA" id="ARBA00023125"/>
    </source>
</evidence>
<keyword evidence="2 4" id="KW-0371">Homeobox</keyword>
<dbReference type="InterPro" id="IPR017970">
    <property type="entry name" value="Homeobox_CS"/>
</dbReference>
<dbReference type="InterPro" id="IPR001356">
    <property type="entry name" value="HD"/>
</dbReference>
<evidence type="ECO:0000256" key="5">
    <source>
        <dbReference type="RuleBase" id="RU000682"/>
    </source>
</evidence>
<dbReference type="VEuPathDB" id="MicrosporidiaDB:AAJ76_1800017126"/>
<evidence type="ECO:0000313" key="8">
    <source>
        <dbReference type="Proteomes" id="UP000034350"/>
    </source>
</evidence>
<dbReference type="EMBL" id="JPQZ01000018">
    <property type="protein sequence ID" value="KKO75531.1"/>
    <property type="molecule type" value="Genomic_DNA"/>
</dbReference>
<keyword evidence="8" id="KW-1185">Reference proteome</keyword>
<evidence type="ECO:0000256" key="2">
    <source>
        <dbReference type="ARBA" id="ARBA00023155"/>
    </source>
</evidence>
<keyword evidence="1 4" id="KW-0238">DNA-binding</keyword>
<dbReference type="Gene3D" id="1.10.10.60">
    <property type="entry name" value="Homeodomain-like"/>
    <property type="match status" value="1"/>
</dbReference>
<evidence type="ECO:0000256" key="4">
    <source>
        <dbReference type="PROSITE-ProRule" id="PRU00108"/>
    </source>
</evidence>
<reference evidence="7 8" key="1">
    <citation type="journal article" date="2015" name="Environ. Microbiol.">
        <title>Genome analyses suggest the presence of polyploidy and recent human-driven expansions in eight global populations of the honeybee pathogen Nosema ceranae.</title>
        <authorList>
            <person name="Pelin A."/>
            <person name="Selman M."/>
            <person name="Aris-Brosou S."/>
            <person name="Farinelli L."/>
            <person name="Corradi N."/>
        </authorList>
    </citation>
    <scope>NUCLEOTIDE SEQUENCE [LARGE SCALE GENOMIC DNA]</scope>
    <source>
        <strain evidence="7 8">PA08 1199</strain>
    </source>
</reference>
<feature type="DNA-binding region" description="Homeobox" evidence="4">
    <location>
        <begin position="24"/>
        <end position="83"/>
    </location>
</feature>
<evidence type="ECO:0000313" key="7">
    <source>
        <dbReference type="EMBL" id="KKO75531.1"/>
    </source>
</evidence>
<dbReference type="RefSeq" id="XP_024331273.1">
    <property type="nucleotide sequence ID" value="XM_024474270.1"/>
</dbReference>
<dbReference type="Proteomes" id="UP000034350">
    <property type="component" value="Unassembled WGS sequence"/>
</dbReference>
<dbReference type="GO" id="GO:0005634">
    <property type="term" value="C:nucleus"/>
    <property type="evidence" value="ECO:0007669"/>
    <property type="project" value="UniProtKB-SubCell"/>
</dbReference>
<dbReference type="PROSITE" id="PS00027">
    <property type="entry name" value="HOMEOBOX_1"/>
    <property type="match status" value="1"/>
</dbReference>
<comment type="caution">
    <text evidence="7">The sequence shown here is derived from an EMBL/GenBank/DDBJ whole genome shotgun (WGS) entry which is preliminary data.</text>
</comment>
<dbReference type="Pfam" id="PF00046">
    <property type="entry name" value="Homeodomain"/>
    <property type="match status" value="1"/>
</dbReference>
<name>A0A0F9WDL9_9MICR</name>
<feature type="domain" description="Homeobox" evidence="6">
    <location>
        <begin position="22"/>
        <end position="82"/>
    </location>
</feature>
<dbReference type="SMART" id="SM00389">
    <property type="entry name" value="HOX"/>
    <property type="match status" value="1"/>
</dbReference>
<protein>
    <submittedName>
        <fullName evidence="7">Homeobox domain-containing protein</fullName>
    </submittedName>
</protein>
<gene>
    <name evidence="7" type="ORF">AAJ76_1800017126</name>
</gene>
<comment type="subcellular location">
    <subcellularLocation>
        <location evidence="4 5">Nucleus</location>
    </subcellularLocation>
</comment>
<dbReference type="SUPFAM" id="SSF46689">
    <property type="entry name" value="Homeodomain-like"/>
    <property type="match status" value="1"/>
</dbReference>
<dbReference type="CDD" id="cd00086">
    <property type="entry name" value="homeodomain"/>
    <property type="match status" value="1"/>
</dbReference>
<keyword evidence="3 4" id="KW-0539">Nucleus</keyword>
<dbReference type="GO" id="GO:0000981">
    <property type="term" value="F:DNA-binding transcription factor activity, RNA polymerase II-specific"/>
    <property type="evidence" value="ECO:0007669"/>
    <property type="project" value="InterPro"/>
</dbReference>
<organism evidence="7 8">
    <name type="scientific">Vairimorpha ceranae</name>
    <dbReference type="NCBI Taxonomy" id="40302"/>
    <lineage>
        <taxon>Eukaryota</taxon>
        <taxon>Fungi</taxon>
        <taxon>Fungi incertae sedis</taxon>
        <taxon>Microsporidia</taxon>
        <taxon>Nosematidae</taxon>
        <taxon>Vairimorpha</taxon>
    </lineage>
</organism>
<evidence type="ECO:0000259" key="6">
    <source>
        <dbReference type="PROSITE" id="PS50071"/>
    </source>
</evidence>
<evidence type="ECO:0000256" key="3">
    <source>
        <dbReference type="ARBA" id="ARBA00023242"/>
    </source>
</evidence>
<dbReference type="InterPro" id="IPR009057">
    <property type="entry name" value="Homeodomain-like_sf"/>
</dbReference>
<dbReference type="PROSITE" id="PS50071">
    <property type="entry name" value="HOMEOBOX_2"/>
    <property type="match status" value="1"/>
</dbReference>
<dbReference type="AlphaFoldDB" id="A0A0F9WDL9"/>
<dbReference type="GO" id="GO:0003677">
    <property type="term" value="F:DNA binding"/>
    <property type="evidence" value="ECO:0007669"/>
    <property type="project" value="UniProtKB-UniRule"/>
</dbReference>
<sequence>MNPKEWQSILGLLKLTRYTKYDHRYGRQIRKSRLQTCVLNYVFEITRFPSTSTIIDLALLINIHPKSIQKWFQNTRQTAKRKGNEEEDKSYENNIVDLPIPTLYNLMERAKKNC</sequence>
<proteinExistence type="predicted"/>
<dbReference type="OrthoDB" id="6159439at2759"/>